<dbReference type="PROSITE" id="PS00379">
    <property type="entry name" value="CDP_ALCOHOL_P_TRANSF"/>
    <property type="match status" value="1"/>
</dbReference>
<dbReference type="InterPro" id="IPR043130">
    <property type="entry name" value="CDP-OH_PTrfase_TM_dom"/>
</dbReference>
<evidence type="ECO:0000313" key="8">
    <source>
        <dbReference type="Proteomes" id="UP000186176"/>
    </source>
</evidence>
<dbReference type="GeneID" id="39978076"/>
<feature type="transmembrane region" description="Helical" evidence="6">
    <location>
        <begin position="53"/>
        <end position="72"/>
    </location>
</feature>
<dbReference type="GO" id="GO:0008654">
    <property type="term" value="P:phospholipid biosynthetic process"/>
    <property type="evidence" value="ECO:0007669"/>
    <property type="project" value="InterPro"/>
</dbReference>
<dbReference type="AlphaFoldDB" id="A0A1J4MCH3"/>
<comment type="subcellular location">
    <subcellularLocation>
        <location evidence="1">Membrane</location>
    </subcellularLocation>
</comment>
<keyword evidence="3 5" id="KW-0808">Transferase</keyword>
<dbReference type="Pfam" id="PF01066">
    <property type="entry name" value="CDP-OH_P_transf"/>
    <property type="match status" value="1"/>
</dbReference>
<reference evidence="7 8" key="1">
    <citation type="submission" date="2016-10" db="EMBL/GenBank/DDBJ databases">
        <title>Reductive evolution of mitochondrial metabolism and differential evolution of invasion-related proteins in Cryptosporidium.</title>
        <authorList>
            <person name="Liu S."/>
            <person name="Roellig D.M."/>
            <person name="Guo Y."/>
            <person name="Li N."/>
            <person name="Frace M.A."/>
            <person name="Tang K."/>
            <person name="Zhang L."/>
            <person name="Feng Y."/>
            <person name="Xiao L."/>
        </authorList>
    </citation>
    <scope>NUCLEOTIDE SEQUENCE [LARGE SCALE GENOMIC DNA]</scope>
    <source>
        <strain evidence="7">39726</strain>
    </source>
</reference>
<feature type="transmembrane region" description="Helical" evidence="6">
    <location>
        <begin position="139"/>
        <end position="159"/>
    </location>
</feature>
<protein>
    <submittedName>
        <fullName evidence="7">Amino alcohol phosphotransferase</fullName>
    </submittedName>
</protein>
<dbReference type="InterPro" id="IPR000462">
    <property type="entry name" value="CDP-OH_P_trans"/>
</dbReference>
<dbReference type="OrthoDB" id="196717at2759"/>
<feature type="transmembrane region" description="Helical" evidence="6">
    <location>
        <begin position="78"/>
        <end position="95"/>
    </location>
</feature>
<dbReference type="PANTHER" id="PTHR10414">
    <property type="entry name" value="ETHANOLAMINEPHOSPHOTRANSFERASE"/>
    <property type="match status" value="1"/>
</dbReference>
<feature type="transmembrane region" description="Helical" evidence="6">
    <location>
        <begin position="298"/>
        <end position="319"/>
    </location>
</feature>
<comment type="similarity">
    <text evidence="2 5">Belongs to the CDP-alcohol phosphatidyltransferase class-I family.</text>
</comment>
<dbReference type="GO" id="GO:0016780">
    <property type="term" value="F:phosphotransferase activity, for other substituted phosphate groups"/>
    <property type="evidence" value="ECO:0007669"/>
    <property type="project" value="InterPro"/>
</dbReference>
<proteinExistence type="inferred from homology"/>
<keyword evidence="4 6" id="KW-0472">Membrane</keyword>
<dbReference type="Gene3D" id="1.20.120.1760">
    <property type="match status" value="1"/>
</dbReference>
<sequence>MKEMSVESEKDPEKYEEYKYVQPMTSPLYNYVISSVCDKIVEFLPKSLSPNSLTIIGLISVSTSFIMLISIGENAKELFLVSAVLWFLYGIIDNLDGKQARRLGVSSNSGEFMDHAIDSVVTSFVGLAFQHMHNRSLELDLLVVLSYQVPFYFASWFHFQYGKLIIGNSISKTPYFTVDELNLFFIPLFILFEYFFPGLWRLDIPLFGGYVLKNWGITFNYCCFAYSIFSLIKCIHYCSSRSTKNMHLFFIPLTIHIISKEFTKLSMFDTIFPFSMLCITLIFFKISKILIKKPTSSFIILLAVSLIPNIMTKFMVSFFKTSQSLTIFIQFIIWALAIYKFSDYLNLHDNIKNKKK</sequence>
<feature type="transmembrane region" description="Helical" evidence="6">
    <location>
        <begin position="212"/>
        <end position="232"/>
    </location>
</feature>
<evidence type="ECO:0000256" key="6">
    <source>
        <dbReference type="SAM" id="Phobius"/>
    </source>
</evidence>
<dbReference type="InterPro" id="IPR048254">
    <property type="entry name" value="CDP_ALCOHOL_P_TRANSF_CS"/>
</dbReference>
<evidence type="ECO:0000256" key="1">
    <source>
        <dbReference type="ARBA" id="ARBA00004370"/>
    </source>
</evidence>
<gene>
    <name evidence="7" type="ORF">cubi_01285</name>
</gene>
<evidence type="ECO:0000256" key="3">
    <source>
        <dbReference type="ARBA" id="ARBA00022679"/>
    </source>
</evidence>
<accession>A0A1J4MCH3</accession>
<keyword evidence="6" id="KW-0812">Transmembrane</keyword>
<evidence type="ECO:0000256" key="5">
    <source>
        <dbReference type="RuleBase" id="RU003750"/>
    </source>
</evidence>
<keyword evidence="6" id="KW-1133">Transmembrane helix</keyword>
<feature type="transmembrane region" description="Helical" evidence="6">
    <location>
        <begin position="180"/>
        <end position="200"/>
    </location>
</feature>
<dbReference type="RefSeq" id="XP_028873290.1">
    <property type="nucleotide sequence ID" value="XM_029018297.1"/>
</dbReference>
<organism evidence="7 8">
    <name type="scientific">Cryptosporidium ubiquitum</name>
    <dbReference type="NCBI Taxonomy" id="857276"/>
    <lineage>
        <taxon>Eukaryota</taxon>
        <taxon>Sar</taxon>
        <taxon>Alveolata</taxon>
        <taxon>Apicomplexa</taxon>
        <taxon>Conoidasida</taxon>
        <taxon>Coccidia</taxon>
        <taxon>Eucoccidiorida</taxon>
        <taxon>Eimeriorina</taxon>
        <taxon>Cryptosporidiidae</taxon>
        <taxon>Cryptosporidium</taxon>
    </lineage>
</organism>
<name>A0A1J4MCH3_9CRYT</name>
<evidence type="ECO:0000256" key="4">
    <source>
        <dbReference type="ARBA" id="ARBA00023136"/>
    </source>
</evidence>
<dbReference type="InterPro" id="IPR014472">
    <property type="entry name" value="CHOPT"/>
</dbReference>
<comment type="caution">
    <text evidence="7">The sequence shown here is derived from an EMBL/GenBank/DDBJ whole genome shotgun (WGS) entry which is preliminary data.</text>
</comment>
<keyword evidence="8" id="KW-1185">Reference proteome</keyword>
<evidence type="ECO:0000313" key="7">
    <source>
        <dbReference type="EMBL" id="OII71671.1"/>
    </source>
</evidence>
<dbReference type="VEuPathDB" id="CryptoDB:cubi_01285"/>
<dbReference type="GO" id="GO:0016020">
    <property type="term" value="C:membrane"/>
    <property type="evidence" value="ECO:0007669"/>
    <property type="project" value="UniProtKB-SubCell"/>
</dbReference>
<evidence type="ECO:0000256" key="2">
    <source>
        <dbReference type="ARBA" id="ARBA00010441"/>
    </source>
</evidence>
<dbReference type="EMBL" id="LRBP01000028">
    <property type="protein sequence ID" value="OII71671.1"/>
    <property type="molecule type" value="Genomic_DNA"/>
</dbReference>
<dbReference type="PANTHER" id="PTHR10414:SF37">
    <property type="entry name" value="BB IN A BOXCAR, ISOFORM C"/>
    <property type="match status" value="1"/>
</dbReference>
<feature type="transmembrane region" description="Helical" evidence="6">
    <location>
        <begin position="325"/>
        <end position="347"/>
    </location>
</feature>
<dbReference type="Proteomes" id="UP000186176">
    <property type="component" value="Unassembled WGS sequence"/>
</dbReference>